<feature type="transmembrane region" description="Helical" evidence="1">
    <location>
        <begin position="172"/>
        <end position="189"/>
    </location>
</feature>
<feature type="transmembrane region" description="Helical" evidence="1">
    <location>
        <begin position="218"/>
        <end position="238"/>
    </location>
</feature>
<protein>
    <recommendedName>
        <fullName evidence="2">DUF6311 domain-containing protein</fullName>
    </recommendedName>
</protein>
<feature type="transmembrane region" description="Helical" evidence="1">
    <location>
        <begin position="149"/>
        <end position="165"/>
    </location>
</feature>
<feature type="transmembrane region" description="Helical" evidence="1">
    <location>
        <begin position="368"/>
        <end position="387"/>
    </location>
</feature>
<feature type="transmembrane region" description="Helical" evidence="1">
    <location>
        <begin position="329"/>
        <end position="348"/>
    </location>
</feature>
<dbReference type="OrthoDB" id="976311at2"/>
<dbReference type="Pfam" id="PF19830">
    <property type="entry name" value="DUF6311"/>
    <property type="match status" value="1"/>
</dbReference>
<feature type="transmembrane region" description="Helical" evidence="1">
    <location>
        <begin position="195"/>
        <end position="211"/>
    </location>
</feature>
<evidence type="ECO:0000256" key="1">
    <source>
        <dbReference type="SAM" id="Phobius"/>
    </source>
</evidence>
<proteinExistence type="predicted"/>
<comment type="caution">
    <text evidence="3">The sequence shown here is derived from an EMBL/GenBank/DDBJ whole genome shotgun (WGS) entry which is preliminary data.</text>
</comment>
<keyword evidence="1" id="KW-0812">Transmembrane</keyword>
<name>A0A2W1MYW3_9FLAO</name>
<feature type="transmembrane region" description="Helical" evidence="1">
    <location>
        <begin position="125"/>
        <end position="143"/>
    </location>
</feature>
<dbReference type="EMBL" id="QKSB01000007">
    <property type="protein sequence ID" value="PZE16584.1"/>
    <property type="molecule type" value="Genomic_DNA"/>
</dbReference>
<gene>
    <name evidence="3" type="ORF">DNU06_12075</name>
</gene>
<evidence type="ECO:0000259" key="2">
    <source>
        <dbReference type="Pfam" id="PF19830"/>
    </source>
</evidence>
<organism evidence="3 4">
    <name type="scientific">Putridiphycobacter roseus</name>
    <dbReference type="NCBI Taxonomy" id="2219161"/>
    <lineage>
        <taxon>Bacteria</taxon>
        <taxon>Pseudomonadati</taxon>
        <taxon>Bacteroidota</taxon>
        <taxon>Flavobacteriia</taxon>
        <taxon>Flavobacteriales</taxon>
        <taxon>Crocinitomicaceae</taxon>
        <taxon>Putridiphycobacter</taxon>
    </lineage>
</organism>
<dbReference type="InterPro" id="IPR046278">
    <property type="entry name" value="DUF6311"/>
</dbReference>
<feature type="domain" description="DUF6311" evidence="2">
    <location>
        <begin position="14"/>
        <end position="389"/>
    </location>
</feature>
<keyword evidence="1" id="KW-1133">Transmembrane helix</keyword>
<feature type="transmembrane region" description="Helical" evidence="1">
    <location>
        <begin position="91"/>
        <end position="113"/>
    </location>
</feature>
<feature type="transmembrane region" description="Helical" evidence="1">
    <location>
        <begin position="12"/>
        <end position="29"/>
    </location>
</feature>
<sequence>MKQYIFNYTSLVFLVTTTLIIGLYAPMIFDLNNHVFSPSGDGIKNYYTYMYHAKYDTNFWDFSGMNYPFQEHIVYTDAQPLLSYLIKVFGLTNYGVGIMNFLMLIAFPIASIFNFKILKHYGIQSLWAVVSSICITFMAPQLFRLTGHLSLSYSFAIPLMWYLLLKISAHESFKYTIILFFSLFIAFFTHPYLGLIMSVFGLAYALVFWWFEKSKWRAYLSQIVTPILLVIFSFQLLVNLTDKHVDRMKSPSGFFEYYASWKSLLSPHHGPMEWLKNAFGFKMPDWETWTYLGLFTILSMLFAIIFYGLNRKEISFVELLKSPFGKIYLVGHIVLLFSFCFPLKFDVFRPLVEAIGPLKQFRVLGRFAWVYFYVVSVGSIVFIQFLLQRYPAKNKLIKTVYWVGIVFTVLEFLPAHIGVSKSISRSKSPFQQENLSQELRDLITWTKTQDYDAILFIPFTHLSSENIFILGSEKGNFDAMMLSYHCQLPLLNTITSRTSVSESVFFHNLFSPAYIEKKLFDVMGKDKKIMLVKNKSALNYDELRMVWAMDTLYTNANYKVFDFSNDTWNNHSYFEEKLVENKKAQHVLKDDWRSDSADVWFMYDGFETLSEKNSMLGKGAFAGQKDKITVIKDGITDLDNGLYRCSFWYNFRIDRADQMVVVELKFTSGKGKWVAKQDVRESNLIVGDWARVSVEFEVSDTVESTKLFLSNTHSSKWFVIDELLIQKVGDPALFKEAKVGEEDYLIYNNDWMNRQSFSE</sequence>
<evidence type="ECO:0000313" key="4">
    <source>
        <dbReference type="Proteomes" id="UP000249248"/>
    </source>
</evidence>
<feature type="transmembrane region" description="Helical" evidence="1">
    <location>
        <begin position="399"/>
        <end position="419"/>
    </location>
</feature>
<reference evidence="3 4" key="1">
    <citation type="submission" date="2018-06" db="EMBL/GenBank/DDBJ databases">
        <title>The draft genome sequence of Crocinitomix sp. SM1701.</title>
        <authorList>
            <person name="Zhang X."/>
        </authorList>
    </citation>
    <scope>NUCLEOTIDE SEQUENCE [LARGE SCALE GENOMIC DNA]</scope>
    <source>
        <strain evidence="3 4">SM1701</strain>
    </source>
</reference>
<accession>A0A2W1MYW3</accession>
<dbReference type="Proteomes" id="UP000249248">
    <property type="component" value="Unassembled WGS sequence"/>
</dbReference>
<dbReference type="RefSeq" id="WP_111063600.1">
    <property type="nucleotide sequence ID" value="NZ_JBHUCU010000017.1"/>
</dbReference>
<feature type="transmembrane region" description="Helical" evidence="1">
    <location>
        <begin position="289"/>
        <end position="309"/>
    </location>
</feature>
<dbReference type="Gene3D" id="2.60.120.260">
    <property type="entry name" value="Galactose-binding domain-like"/>
    <property type="match status" value="1"/>
</dbReference>
<keyword evidence="1" id="KW-0472">Membrane</keyword>
<dbReference type="AlphaFoldDB" id="A0A2W1MYW3"/>
<keyword evidence="4" id="KW-1185">Reference proteome</keyword>
<evidence type="ECO:0000313" key="3">
    <source>
        <dbReference type="EMBL" id="PZE16584.1"/>
    </source>
</evidence>